<reference evidence="2 3" key="1">
    <citation type="submission" date="2020-03" db="EMBL/GenBank/DDBJ databases">
        <title>A novel species.</title>
        <authorList>
            <person name="Gao J."/>
        </authorList>
    </citation>
    <scope>NUCLEOTIDE SEQUENCE [LARGE SCALE GENOMIC DNA]</scope>
    <source>
        <strain evidence="2 3">QMT-12</strain>
    </source>
</reference>
<protein>
    <submittedName>
        <fullName evidence="2">Uncharacterized protein</fullName>
    </submittedName>
</protein>
<dbReference type="RefSeq" id="WP_167030097.1">
    <property type="nucleotide sequence ID" value="NZ_CP050177.1"/>
</dbReference>
<dbReference type="KEGG" id="slia:HA039_16465"/>
<dbReference type="AlphaFoldDB" id="A0A6G9GZQ7"/>
<organism evidence="2 3">
    <name type="scientific">Streptomyces liangshanensis</name>
    <dbReference type="NCBI Taxonomy" id="2717324"/>
    <lineage>
        <taxon>Bacteria</taxon>
        <taxon>Bacillati</taxon>
        <taxon>Actinomycetota</taxon>
        <taxon>Actinomycetes</taxon>
        <taxon>Kitasatosporales</taxon>
        <taxon>Streptomycetaceae</taxon>
        <taxon>Streptomyces</taxon>
    </lineage>
</organism>
<feature type="transmembrane region" description="Helical" evidence="1">
    <location>
        <begin position="68"/>
        <end position="87"/>
    </location>
</feature>
<sequence length="160" mass="17422">MDQPRTYFAHILSARGVAVLVTNHQVQPLPVRPRKGNRTSGIVCSACGEQFLVTVDSCARTTALRVRYFVVGLVLLALSAFLLWLTFGVGMQPDGPDLDLDPDNASWYGYTGITGVLLPIFGLGLLLHSRRYDGVGKLRRIGANGRPSKLVPGHKLLPNK</sequence>
<dbReference type="Proteomes" id="UP000501179">
    <property type="component" value="Chromosome"/>
</dbReference>
<dbReference type="EMBL" id="CP050177">
    <property type="protein sequence ID" value="QIQ03704.1"/>
    <property type="molecule type" value="Genomic_DNA"/>
</dbReference>
<evidence type="ECO:0000313" key="2">
    <source>
        <dbReference type="EMBL" id="QIQ03704.1"/>
    </source>
</evidence>
<keyword evidence="1" id="KW-1133">Transmembrane helix</keyword>
<keyword evidence="3" id="KW-1185">Reference proteome</keyword>
<accession>A0A6G9GZQ7</accession>
<name>A0A6G9GZQ7_9ACTN</name>
<keyword evidence="1" id="KW-0812">Transmembrane</keyword>
<evidence type="ECO:0000256" key="1">
    <source>
        <dbReference type="SAM" id="Phobius"/>
    </source>
</evidence>
<keyword evidence="1" id="KW-0472">Membrane</keyword>
<evidence type="ECO:0000313" key="3">
    <source>
        <dbReference type="Proteomes" id="UP000501179"/>
    </source>
</evidence>
<proteinExistence type="predicted"/>
<gene>
    <name evidence="2" type="ORF">HA039_16465</name>
</gene>
<feature type="transmembrane region" description="Helical" evidence="1">
    <location>
        <begin position="107"/>
        <end position="127"/>
    </location>
</feature>